<name>A0A7Z1AW73_9PSEU</name>
<reference evidence="2 3" key="1">
    <citation type="submission" date="2016-12" db="EMBL/GenBank/DDBJ databases">
        <title>The draft genome sequence of Actinophytocola xinjiangensis.</title>
        <authorList>
            <person name="Wang W."/>
            <person name="Yuan L."/>
        </authorList>
    </citation>
    <scope>NUCLEOTIDE SEQUENCE [LARGE SCALE GENOMIC DNA]</scope>
    <source>
        <strain evidence="2 3">CGMCC 4.4663</strain>
    </source>
</reference>
<dbReference type="AlphaFoldDB" id="A0A7Z1AW73"/>
<keyword evidence="3" id="KW-1185">Reference proteome</keyword>
<comment type="caution">
    <text evidence="2">The sequence shown here is derived from an EMBL/GenBank/DDBJ whole genome shotgun (WGS) entry which is preliminary data.</text>
</comment>
<dbReference type="Proteomes" id="UP000185696">
    <property type="component" value="Unassembled WGS sequence"/>
</dbReference>
<proteinExistence type="predicted"/>
<gene>
    <name evidence="2" type="ORF">BLA60_27300</name>
</gene>
<evidence type="ECO:0000256" key="1">
    <source>
        <dbReference type="SAM" id="Phobius"/>
    </source>
</evidence>
<organism evidence="2 3">
    <name type="scientific">Actinophytocola xinjiangensis</name>
    <dbReference type="NCBI Taxonomy" id="485602"/>
    <lineage>
        <taxon>Bacteria</taxon>
        <taxon>Bacillati</taxon>
        <taxon>Actinomycetota</taxon>
        <taxon>Actinomycetes</taxon>
        <taxon>Pseudonocardiales</taxon>
        <taxon>Pseudonocardiaceae</taxon>
    </lineage>
</organism>
<feature type="transmembrane region" description="Helical" evidence="1">
    <location>
        <begin position="6"/>
        <end position="33"/>
    </location>
</feature>
<keyword evidence="1" id="KW-1133">Transmembrane helix</keyword>
<dbReference type="EMBL" id="MSIF01000015">
    <property type="protein sequence ID" value="OLF07618.1"/>
    <property type="molecule type" value="Genomic_DNA"/>
</dbReference>
<protein>
    <submittedName>
        <fullName evidence="2">Uncharacterized protein</fullName>
    </submittedName>
</protein>
<evidence type="ECO:0000313" key="3">
    <source>
        <dbReference type="Proteomes" id="UP000185696"/>
    </source>
</evidence>
<keyword evidence="1" id="KW-0812">Transmembrane</keyword>
<keyword evidence="1" id="KW-0472">Membrane</keyword>
<accession>A0A7Z1AW73</accession>
<evidence type="ECO:0000313" key="2">
    <source>
        <dbReference type="EMBL" id="OLF07618.1"/>
    </source>
</evidence>
<sequence>MSWWLMGLVWCLAGVSWWLMGLVWCLAGVSWWLMGLVRRPTRVTWCLIRLVWCPACLIWARDSGWSGADPSYPARDSAWRPRLVWYSIGLAGADPLGLVPDPRDLVLNPPGSSVLVLDPFDVALDLPGLALDPRDLVLDPLVWCPACLVWR</sequence>